<accession>A0A2P2R5G7</accession>
<protein>
    <submittedName>
        <fullName evidence="1">Uncharacterized protein</fullName>
    </submittedName>
</protein>
<name>A0A2P2R5G7_RHIMU</name>
<reference evidence="1" key="1">
    <citation type="submission" date="2018-02" db="EMBL/GenBank/DDBJ databases">
        <title>Rhizophora mucronata_Transcriptome.</title>
        <authorList>
            <person name="Meera S.P."/>
            <person name="Sreeshan A."/>
            <person name="Augustine A."/>
        </authorList>
    </citation>
    <scope>NUCLEOTIDE SEQUENCE</scope>
    <source>
        <tissue evidence="1">Leaf</tissue>
    </source>
</reference>
<sequence>MNLFTGKELVLKSCRMARIIFP</sequence>
<dbReference type="AlphaFoldDB" id="A0A2P2R5G7"/>
<dbReference type="EMBL" id="GGEC01093930">
    <property type="protein sequence ID" value="MBX74414.1"/>
    <property type="molecule type" value="Transcribed_RNA"/>
</dbReference>
<evidence type="ECO:0000313" key="1">
    <source>
        <dbReference type="EMBL" id="MBX74414.1"/>
    </source>
</evidence>
<proteinExistence type="predicted"/>
<organism evidence="1">
    <name type="scientific">Rhizophora mucronata</name>
    <name type="common">Asiatic mangrove</name>
    <dbReference type="NCBI Taxonomy" id="61149"/>
    <lineage>
        <taxon>Eukaryota</taxon>
        <taxon>Viridiplantae</taxon>
        <taxon>Streptophyta</taxon>
        <taxon>Embryophyta</taxon>
        <taxon>Tracheophyta</taxon>
        <taxon>Spermatophyta</taxon>
        <taxon>Magnoliopsida</taxon>
        <taxon>eudicotyledons</taxon>
        <taxon>Gunneridae</taxon>
        <taxon>Pentapetalae</taxon>
        <taxon>rosids</taxon>
        <taxon>fabids</taxon>
        <taxon>Malpighiales</taxon>
        <taxon>Rhizophoraceae</taxon>
        <taxon>Rhizophora</taxon>
    </lineage>
</organism>